<keyword evidence="1" id="KW-1133">Transmembrane helix</keyword>
<dbReference type="InParanoid" id="E4XRY3"/>
<name>E4XRY3_OIKDI</name>
<evidence type="ECO:0000313" key="2">
    <source>
        <dbReference type="EMBL" id="CBY12531.1"/>
    </source>
</evidence>
<gene>
    <name evidence="2" type="ORF">GSOID_T00001928001</name>
</gene>
<dbReference type="EMBL" id="FN653127">
    <property type="protein sequence ID" value="CBY12531.1"/>
    <property type="molecule type" value="Genomic_DNA"/>
</dbReference>
<protein>
    <submittedName>
        <fullName evidence="2">Uncharacterized protein</fullName>
    </submittedName>
</protein>
<sequence>MKDNGKLAPGVFRNVLSHGLAMAVLPLIAFFLVRAIGFSGITAAVVAVILVHVCLVKFVLSAMKEDTSGGAGGFEKVAEKHD</sequence>
<evidence type="ECO:0000256" key="1">
    <source>
        <dbReference type="SAM" id="Phobius"/>
    </source>
</evidence>
<feature type="transmembrane region" description="Helical" evidence="1">
    <location>
        <begin position="38"/>
        <end position="60"/>
    </location>
</feature>
<accession>E4XRY3</accession>
<feature type="transmembrane region" description="Helical" evidence="1">
    <location>
        <begin position="12"/>
        <end position="32"/>
    </location>
</feature>
<keyword evidence="1" id="KW-0472">Membrane</keyword>
<reference evidence="2" key="1">
    <citation type="journal article" date="2010" name="Science">
        <title>Plasticity of animal genome architecture unmasked by rapid evolution of a pelagic tunicate.</title>
        <authorList>
            <person name="Denoeud F."/>
            <person name="Henriet S."/>
            <person name="Mungpakdee S."/>
            <person name="Aury J.M."/>
            <person name="Da Silva C."/>
            <person name="Brinkmann H."/>
            <person name="Mikhaleva J."/>
            <person name="Olsen L.C."/>
            <person name="Jubin C."/>
            <person name="Canestro C."/>
            <person name="Bouquet J.M."/>
            <person name="Danks G."/>
            <person name="Poulain J."/>
            <person name="Campsteijn C."/>
            <person name="Adamski M."/>
            <person name="Cross I."/>
            <person name="Yadetie F."/>
            <person name="Muffato M."/>
            <person name="Louis A."/>
            <person name="Butcher S."/>
            <person name="Tsagkogeorga G."/>
            <person name="Konrad A."/>
            <person name="Singh S."/>
            <person name="Jensen M.F."/>
            <person name="Cong E.H."/>
            <person name="Eikeseth-Otteraa H."/>
            <person name="Noel B."/>
            <person name="Anthouard V."/>
            <person name="Porcel B.M."/>
            <person name="Kachouri-Lafond R."/>
            <person name="Nishino A."/>
            <person name="Ugolini M."/>
            <person name="Chourrout P."/>
            <person name="Nishida H."/>
            <person name="Aasland R."/>
            <person name="Huzurbazar S."/>
            <person name="Westhof E."/>
            <person name="Delsuc F."/>
            <person name="Lehrach H."/>
            <person name="Reinhardt R."/>
            <person name="Weissenbach J."/>
            <person name="Roy S.W."/>
            <person name="Artiguenave F."/>
            <person name="Postlethwait J.H."/>
            <person name="Manak J.R."/>
            <person name="Thompson E.M."/>
            <person name="Jaillon O."/>
            <person name="Du Pasquier L."/>
            <person name="Boudinot P."/>
            <person name="Liberles D.A."/>
            <person name="Volff J.N."/>
            <person name="Philippe H."/>
            <person name="Lenhard B."/>
            <person name="Roest Crollius H."/>
            <person name="Wincker P."/>
            <person name="Chourrout D."/>
        </authorList>
    </citation>
    <scope>NUCLEOTIDE SEQUENCE [LARGE SCALE GENOMIC DNA]</scope>
</reference>
<dbReference type="AlphaFoldDB" id="E4XRY3"/>
<dbReference type="OrthoDB" id="10335854at2759"/>
<evidence type="ECO:0000313" key="3">
    <source>
        <dbReference type="Proteomes" id="UP000001307"/>
    </source>
</evidence>
<keyword evidence="3" id="KW-1185">Reference proteome</keyword>
<dbReference type="Proteomes" id="UP000001307">
    <property type="component" value="Unassembled WGS sequence"/>
</dbReference>
<proteinExistence type="predicted"/>
<organism evidence="2">
    <name type="scientific">Oikopleura dioica</name>
    <name type="common">Tunicate</name>
    <dbReference type="NCBI Taxonomy" id="34765"/>
    <lineage>
        <taxon>Eukaryota</taxon>
        <taxon>Metazoa</taxon>
        <taxon>Chordata</taxon>
        <taxon>Tunicata</taxon>
        <taxon>Appendicularia</taxon>
        <taxon>Copelata</taxon>
        <taxon>Oikopleuridae</taxon>
        <taxon>Oikopleura</taxon>
    </lineage>
</organism>
<keyword evidence="1" id="KW-0812">Transmembrane</keyword>